<dbReference type="RefSeq" id="WP_014443544.1">
    <property type="nucleotide sequence ID" value="NC_017093.1"/>
</dbReference>
<evidence type="ECO:0000313" key="3">
    <source>
        <dbReference type="EMBL" id="BAL88649.1"/>
    </source>
</evidence>
<accession>I0H6L2</accession>
<dbReference type="HOGENOM" id="CLU_734941_0_0_11"/>
<proteinExistence type="predicted"/>
<gene>
    <name evidence="3" type="ordered locus">AMIS_34290</name>
</gene>
<protein>
    <submittedName>
        <fullName evidence="3">Uncharacterized protein</fullName>
    </submittedName>
</protein>
<dbReference type="AlphaFoldDB" id="I0H6L2"/>
<feature type="chain" id="PRO_5003627810" evidence="2">
    <location>
        <begin position="25"/>
        <end position="376"/>
    </location>
</feature>
<dbReference type="OrthoDB" id="4872178at2"/>
<keyword evidence="4" id="KW-1185">Reference proteome</keyword>
<dbReference type="Proteomes" id="UP000007882">
    <property type="component" value="Chromosome"/>
</dbReference>
<sequence length="376" mass="37884">MAPKLAVAALAALTLACLAGVAPAAAHGARQWAVSGVEPLGQPVAVGAAIIGYERRDQQVYIRSRSPETGAALWEAEAVPGVPVRAGRWVVYREPQPEFGDGYTSLVVADPLTGTQAQRSPTMIFQGEPRSCFGDGAVCVTAAPAQGEPMHGYRLNLTSGAFIPAAEGISGEGLITIGTELALVRDGAVLWRRPDPKATRWTLVPTGPGAPSGPGAPAAGAGPSGPGAPPAGGVWVGSTPTGSVGLDAADGTLLWTSAGVLRDCGIPLRAPTIRCRDGRIEAFDPITGTARWSVPLRGPVEVAGDDAIVIRGVSISLATGKRGNASGPRWCFTGGLASVCGHDGVPPVSAWTAIGAVAAGHVVVATPAGYLGMPAA</sequence>
<evidence type="ECO:0000256" key="2">
    <source>
        <dbReference type="SAM" id="SignalP"/>
    </source>
</evidence>
<dbReference type="PROSITE" id="PS51257">
    <property type="entry name" value="PROKAR_LIPOPROTEIN"/>
    <property type="match status" value="1"/>
</dbReference>
<keyword evidence="2" id="KW-0732">Signal</keyword>
<dbReference type="PATRIC" id="fig|512565.3.peg.3425"/>
<name>I0H6L2_ACTM4</name>
<evidence type="ECO:0000256" key="1">
    <source>
        <dbReference type="SAM" id="MobiDB-lite"/>
    </source>
</evidence>
<feature type="signal peptide" evidence="2">
    <location>
        <begin position="1"/>
        <end position="24"/>
    </location>
</feature>
<dbReference type="KEGG" id="ams:AMIS_34290"/>
<dbReference type="EMBL" id="AP012319">
    <property type="protein sequence ID" value="BAL88649.1"/>
    <property type="molecule type" value="Genomic_DNA"/>
</dbReference>
<organism evidence="3 4">
    <name type="scientific">Actinoplanes missouriensis (strain ATCC 14538 / DSM 43046 / CBS 188.64 / JCM 3121 / NBRC 102363 / NCIMB 12654 / NRRL B-3342 / UNCC 431)</name>
    <dbReference type="NCBI Taxonomy" id="512565"/>
    <lineage>
        <taxon>Bacteria</taxon>
        <taxon>Bacillati</taxon>
        <taxon>Actinomycetota</taxon>
        <taxon>Actinomycetes</taxon>
        <taxon>Micromonosporales</taxon>
        <taxon>Micromonosporaceae</taxon>
        <taxon>Actinoplanes</taxon>
    </lineage>
</organism>
<feature type="compositionally biased region" description="Low complexity" evidence="1">
    <location>
        <begin position="207"/>
        <end position="221"/>
    </location>
</feature>
<feature type="region of interest" description="Disordered" evidence="1">
    <location>
        <begin position="200"/>
        <end position="236"/>
    </location>
</feature>
<evidence type="ECO:0000313" key="4">
    <source>
        <dbReference type="Proteomes" id="UP000007882"/>
    </source>
</evidence>
<reference evidence="3 4" key="1">
    <citation type="submission" date="2012-02" db="EMBL/GenBank/DDBJ databases">
        <title>Complete genome sequence of Actinoplanes missouriensis 431 (= NBRC 102363).</title>
        <authorList>
            <person name="Ohnishi Y."/>
            <person name="Ishikawa J."/>
            <person name="Sekine M."/>
            <person name="Hosoyama A."/>
            <person name="Harada T."/>
            <person name="Narita H."/>
            <person name="Hata T."/>
            <person name="Konno Y."/>
            <person name="Tutikane K."/>
            <person name="Fujita N."/>
            <person name="Horinouchi S."/>
            <person name="Hayakawa M."/>
        </authorList>
    </citation>
    <scope>NUCLEOTIDE SEQUENCE [LARGE SCALE GENOMIC DNA]</scope>
    <source>
        <strain evidence="4">ATCC 14538 / DSM 43046 / CBS 188.64 / JCM 3121 / NBRC 102363 / NCIMB 12654 / NRRL B-3342 / UNCC 431</strain>
    </source>
</reference>